<protein>
    <submittedName>
        <fullName evidence="2">Uncharacterized protein</fullName>
    </submittedName>
</protein>
<dbReference type="AlphaFoldDB" id="A0A9P1NRN0"/>
<accession>A0A9P1NRN0</accession>
<sequence>MASAGVGAENAGSGLSNMMRNL</sequence>
<dbReference type="EMBL" id="HE577330">
    <property type="protein sequence ID" value="CCD02796.1"/>
    <property type="molecule type" value="Genomic_DNA"/>
</dbReference>
<evidence type="ECO:0000256" key="1">
    <source>
        <dbReference type="SAM" id="MobiDB-lite"/>
    </source>
</evidence>
<name>A0A9P1NRN0_9PROT</name>
<dbReference type="KEGG" id="abs:AZOBR_p340034"/>
<evidence type="ECO:0000313" key="2">
    <source>
        <dbReference type="EMBL" id="CCD02796.1"/>
    </source>
</evidence>
<evidence type="ECO:0000313" key="3">
    <source>
        <dbReference type="Proteomes" id="UP000007319"/>
    </source>
</evidence>
<reference evidence="2 3" key="1">
    <citation type="journal article" date="2011" name="PLoS Genet.">
        <title>Azospirillum genomes reveal transition of bacteria from aquatic to terrestrial environments.</title>
        <authorList>
            <person name="Wisniewski-Dye F."/>
            <person name="Borziak K."/>
            <person name="Khalsa-Moyers G."/>
            <person name="Alexandre G."/>
            <person name="Sukharnikov L.O."/>
            <person name="Wuichet K."/>
            <person name="Hurst G.B."/>
            <person name="McDonald W.H."/>
            <person name="Robertson J.S."/>
            <person name="Barbe V."/>
            <person name="Calteau A."/>
            <person name="Rouy Z."/>
            <person name="Mangenot S."/>
            <person name="Prigent-Combaret C."/>
            <person name="Normand P."/>
            <person name="Boyer M."/>
            <person name="Siguier P."/>
            <person name="Dessaux Y."/>
            <person name="Elmerich C."/>
            <person name="Condemine G."/>
            <person name="Krishnen G."/>
            <person name="Kennedy I."/>
            <person name="Paterson A.H."/>
            <person name="Gonzalez V."/>
            <person name="Mavingui P."/>
            <person name="Zhulin I.B."/>
        </authorList>
    </citation>
    <scope>NUCLEOTIDE SEQUENCE [LARGE SCALE GENOMIC DNA]</scope>
    <source>
        <strain evidence="2 3">Sp245</strain>
    </source>
</reference>
<dbReference type="Proteomes" id="UP000007319">
    <property type="component" value="Plasmid AZOBR_p3"/>
</dbReference>
<geneLocation type="plasmid" evidence="2 3">
    <name>AZOBR_p3</name>
</geneLocation>
<keyword evidence="2" id="KW-0614">Plasmid</keyword>
<organism evidence="2 3">
    <name type="scientific">Azospirillum baldaniorum</name>
    <dbReference type="NCBI Taxonomy" id="1064539"/>
    <lineage>
        <taxon>Bacteria</taxon>
        <taxon>Pseudomonadati</taxon>
        <taxon>Pseudomonadota</taxon>
        <taxon>Alphaproteobacteria</taxon>
        <taxon>Rhodospirillales</taxon>
        <taxon>Azospirillaceae</taxon>
        <taxon>Azospirillum</taxon>
    </lineage>
</organism>
<feature type="region of interest" description="Disordered" evidence="1">
    <location>
        <begin position="1"/>
        <end position="22"/>
    </location>
</feature>
<gene>
    <name evidence="2" type="ORF">AZOBR_p340034</name>
</gene>
<proteinExistence type="predicted"/>
<keyword evidence="3" id="KW-1185">Reference proteome</keyword>
<feature type="compositionally biased region" description="Polar residues" evidence="1">
    <location>
        <begin position="13"/>
        <end position="22"/>
    </location>
</feature>